<feature type="compositionally biased region" description="Basic and acidic residues" evidence="1">
    <location>
        <begin position="525"/>
        <end position="544"/>
    </location>
</feature>
<feature type="compositionally biased region" description="Polar residues" evidence="1">
    <location>
        <begin position="67"/>
        <end position="76"/>
    </location>
</feature>
<feature type="compositionally biased region" description="Basic and acidic residues" evidence="1">
    <location>
        <begin position="168"/>
        <end position="206"/>
    </location>
</feature>
<feature type="compositionally biased region" description="Polar residues" evidence="1">
    <location>
        <begin position="373"/>
        <end position="383"/>
    </location>
</feature>
<feature type="compositionally biased region" description="Basic and acidic residues" evidence="1">
    <location>
        <begin position="86"/>
        <end position="105"/>
    </location>
</feature>
<organism evidence="2 3">
    <name type="scientific">Acrobeloides nanus</name>
    <dbReference type="NCBI Taxonomy" id="290746"/>
    <lineage>
        <taxon>Eukaryota</taxon>
        <taxon>Metazoa</taxon>
        <taxon>Ecdysozoa</taxon>
        <taxon>Nematoda</taxon>
        <taxon>Chromadorea</taxon>
        <taxon>Rhabditida</taxon>
        <taxon>Tylenchina</taxon>
        <taxon>Cephalobomorpha</taxon>
        <taxon>Cephaloboidea</taxon>
        <taxon>Cephalobidae</taxon>
        <taxon>Acrobeloides</taxon>
    </lineage>
</organism>
<protein>
    <submittedName>
        <fullName evidence="3">Uncharacterized protein</fullName>
    </submittedName>
</protein>
<proteinExistence type="predicted"/>
<dbReference type="AlphaFoldDB" id="A0A914D4E0"/>
<evidence type="ECO:0000256" key="1">
    <source>
        <dbReference type="SAM" id="MobiDB-lite"/>
    </source>
</evidence>
<feature type="compositionally biased region" description="Basic and acidic residues" evidence="1">
    <location>
        <begin position="455"/>
        <end position="480"/>
    </location>
</feature>
<evidence type="ECO:0000313" key="3">
    <source>
        <dbReference type="WBParaSite" id="ACRNAN_scaffold176.g16290.t1"/>
    </source>
</evidence>
<feature type="compositionally biased region" description="Basic and acidic residues" evidence="1">
    <location>
        <begin position="400"/>
        <end position="410"/>
    </location>
</feature>
<keyword evidence="2" id="KW-1185">Reference proteome</keyword>
<feature type="compositionally biased region" description="Basic and acidic residues" evidence="1">
    <location>
        <begin position="117"/>
        <end position="160"/>
    </location>
</feature>
<feature type="region of interest" description="Disordered" evidence="1">
    <location>
        <begin position="329"/>
        <end position="544"/>
    </location>
</feature>
<sequence>MFSYSRDTPRIRYAPQFSRFTPYMTEESLPKPIFGEIPTYLRDKIGPRSDITRSNFPNPDMEKPFSDRTNPYTYRNSYIDVPHGSQPHEEGPFRESKPHDGSPHEDLDEERPPQYSHENRDSESLEEPHEFHKPYKGPSSRESERPTYKEPSSRESERPSYKGASSRESGERYHGPPKHSIEYESGERESEYRKPNEERKYEKGKFEGPSYTTKEPITSLERPETSRPYSSNPSTTSSKKPRPMVYPPDQQIPADKIKPGLLFDVKNSTSVSKIYNVTATPPVSYPDSTIRIRTSDPYSQLFETTKREDNFHKTTYATTSDPYSKLFETTQKEDNMHKTTYPPREYSSTPYVLPKYSPLEGPYPDNHEHKMTYRTQAPKSNQYGHKEGQYSSRSPPMPSSREEYVKEKQPMPDYRSSPRPQGHYPSKSAEYKDHRPRGPSRLSSPYIPRNQQNQEESHEKQELRPPPRNEEQRDPQKNLDRSSGQEVGPKSSSPPPPQIPNAAKVFDQFNFGGSASLINDFFPELPKRSDEEEWTDDKKKEKRE</sequence>
<feature type="compositionally biased region" description="Low complexity" evidence="1">
    <location>
        <begin position="226"/>
        <end position="238"/>
    </location>
</feature>
<accession>A0A914D4E0</accession>
<name>A0A914D4E0_9BILA</name>
<dbReference type="Proteomes" id="UP000887540">
    <property type="component" value="Unplaced"/>
</dbReference>
<reference evidence="3" key="1">
    <citation type="submission" date="2022-11" db="UniProtKB">
        <authorList>
            <consortium name="WormBaseParasite"/>
        </authorList>
    </citation>
    <scope>IDENTIFICATION</scope>
</reference>
<dbReference type="WBParaSite" id="ACRNAN_scaffold176.g16290.t1">
    <property type="protein sequence ID" value="ACRNAN_scaffold176.g16290.t1"/>
    <property type="gene ID" value="ACRNAN_scaffold176.g16290"/>
</dbReference>
<feature type="region of interest" description="Disordered" evidence="1">
    <location>
        <begin position="44"/>
        <end position="258"/>
    </location>
</feature>
<evidence type="ECO:0000313" key="2">
    <source>
        <dbReference type="Proteomes" id="UP000887540"/>
    </source>
</evidence>